<evidence type="ECO:0000313" key="2">
    <source>
        <dbReference type="Proteomes" id="UP000236735"/>
    </source>
</evidence>
<proteinExistence type="predicted"/>
<dbReference type="AlphaFoldDB" id="A0A1H5SDK0"/>
<reference evidence="1 2" key="1">
    <citation type="submission" date="2016-10" db="EMBL/GenBank/DDBJ databases">
        <authorList>
            <person name="de Groot N.N."/>
        </authorList>
    </citation>
    <scope>NUCLEOTIDE SEQUENCE [LARGE SCALE GENOMIC DNA]</scope>
    <source>
        <strain evidence="1 2">AR32</strain>
    </source>
</reference>
<evidence type="ECO:0008006" key="3">
    <source>
        <dbReference type="Google" id="ProtNLM"/>
    </source>
</evidence>
<accession>A0A1H5SDK0</accession>
<dbReference type="Gene3D" id="6.20.20.10">
    <property type="match status" value="1"/>
</dbReference>
<dbReference type="Proteomes" id="UP000236735">
    <property type="component" value="Unassembled WGS sequence"/>
</dbReference>
<organism evidence="1 2">
    <name type="scientific">Xylanibacter ruminicola</name>
    <name type="common">Prevotella ruminicola</name>
    <dbReference type="NCBI Taxonomy" id="839"/>
    <lineage>
        <taxon>Bacteria</taxon>
        <taxon>Pseudomonadati</taxon>
        <taxon>Bacteroidota</taxon>
        <taxon>Bacteroidia</taxon>
        <taxon>Bacteroidales</taxon>
        <taxon>Prevotellaceae</taxon>
        <taxon>Xylanibacter</taxon>
    </lineage>
</organism>
<dbReference type="EMBL" id="FNUV01000001">
    <property type="protein sequence ID" value="SEF48494.1"/>
    <property type="molecule type" value="Genomic_DNA"/>
</dbReference>
<name>A0A1H5SDK0_XYLRU</name>
<gene>
    <name evidence="1" type="ORF">SAMN05216354_0628</name>
</gene>
<protein>
    <recommendedName>
        <fullName evidence="3">Chaperone protein DnaJ</fullName>
    </recommendedName>
</protein>
<evidence type="ECO:0000313" key="1">
    <source>
        <dbReference type="EMBL" id="SEF48494.1"/>
    </source>
</evidence>
<sequence length="80" mass="8956">MKKQIVLLEVPEVILEDMPERFAVDGFTCTECNGAGEVWRQDCDDPDGWPDGWVKKPCPVCGGSGKIMAEVTVNWKKQED</sequence>